<feature type="compositionally biased region" description="Polar residues" evidence="2">
    <location>
        <begin position="161"/>
        <end position="173"/>
    </location>
</feature>
<organism evidence="4 5">
    <name type="scientific">Emericella nidulans (strain FGSC A4 / ATCC 38163 / CBS 112.46 / NRRL 194 / M139)</name>
    <name type="common">Aspergillus nidulans</name>
    <dbReference type="NCBI Taxonomy" id="227321"/>
    <lineage>
        <taxon>Eukaryota</taxon>
        <taxon>Fungi</taxon>
        <taxon>Dikarya</taxon>
        <taxon>Ascomycota</taxon>
        <taxon>Pezizomycotina</taxon>
        <taxon>Eurotiomycetes</taxon>
        <taxon>Eurotiomycetidae</taxon>
        <taxon>Eurotiales</taxon>
        <taxon>Aspergillaceae</taxon>
        <taxon>Aspergillus</taxon>
        <taxon>Aspergillus subgen. Nidulantes</taxon>
    </lineage>
</organism>
<keyword evidence="5" id="KW-1185">Reference proteome</keyword>
<feature type="compositionally biased region" description="Polar residues" evidence="2">
    <location>
        <begin position="353"/>
        <end position="380"/>
    </location>
</feature>
<dbReference type="InterPro" id="IPR013272">
    <property type="entry name" value="Vps72/YL1_C"/>
</dbReference>
<feature type="region of interest" description="Disordered" evidence="2">
    <location>
        <begin position="650"/>
        <end position="733"/>
    </location>
</feature>
<dbReference type="STRING" id="227321.Q5AW55"/>
<dbReference type="HOGENOM" id="CLU_008699_2_0_1"/>
<feature type="compositionally biased region" description="Low complexity" evidence="2">
    <location>
        <begin position="535"/>
        <end position="544"/>
    </location>
</feature>
<dbReference type="PANTHER" id="PTHR13275">
    <property type="entry name" value="YL-1 PROTEIN TRANSCRIPTION FACTOR-LIKE 1"/>
    <property type="match status" value="1"/>
</dbReference>
<evidence type="ECO:0000313" key="5">
    <source>
        <dbReference type="Proteomes" id="UP000000560"/>
    </source>
</evidence>
<dbReference type="OrthoDB" id="3942062at2759"/>
<dbReference type="SMART" id="SM00993">
    <property type="entry name" value="YL1_C"/>
    <property type="match status" value="1"/>
</dbReference>
<feature type="compositionally biased region" description="Basic and acidic residues" evidence="2">
    <location>
        <begin position="650"/>
        <end position="662"/>
    </location>
</feature>
<protein>
    <submittedName>
        <fullName evidence="4">Signal transducer, putative (AFU_orthologue AFUA_2G05620)</fullName>
    </submittedName>
</protein>
<feature type="compositionally biased region" description="Acidic residues" evidence="2">
    <location>
        <begin position="39"/>
        <end position="84"/>
    </location>
</feature>
<dbReference type="GO" id="GO:0005634">
    <property type="term" value="C:nucleus"/>
    <property type="evidence" value="ECO:0000318"/>
    <property type="project" value="GO_Central"/>
</dbReference>
<dbReference type="RefSeq" id="XP_680744.1">
    <property type="nucleotide sequence ID" value="XM_675652.1"/>
</dbReference>
<evidence type="ECO:0000313" key="4">
    <source>
        <dbReference type="EMBL" id="CBF79452.1"/>
    </source>
</evidence>
<feature type="compositionally biased region" description="Basic and acidic residues" evidence="2">
    <location>
        <begin position="285"/>
        <end position="311"/>
    </location>
</feature>
<accession>Q5AW55</accession>
<dbReference type="eggNOG" id="KOG2897">
    <property type="taxonomic scope" value="Eukaryota"/>
</dbReference>
<dbReference type="Pfam" id="PF05764">
    <property type="entry name" value="YL1"/>
    <property type="match status" value="1"/>
</dbReference>
<feature type="region of interest" description="Disordered" evidence="2">
    <location>
        <begin position="1"/>
        <end position="184"/>
    </location>
</feature>
<feature type="region of interest" description="Disordered" evidence="2">
    <location>
        <begin position="273"/>
        <end position="549"/>
    </location>
</feature>
<feature type="compositionally biased region" description="Low complexity" evidence="2">
    <location>
        <begin position="129"/>
        <end position="140"/>
    </location>
</feature>
<dbReference type="InterPro" id="IPR046757">
    <property type="entry name" value="YL1_N"/>
</dbReference>
<sequence length="793" mass="85142">MSRDGERSSSEDEAPVQSLIQGREKRSTAGRQMSALLDAEADDELALLFEEVDDDNEFAADAAEDGAEEDDMGLDSSSDDEDDQGPNAQADDLEGERQLAKEEKEEKRKKRAREDLRYRITSKKVKIDPTATPKAPTTPASRPRKKSERVSWIPTPDEGPTRSSSRRQTMQNKELTHARLKDSEEKRIRLIATMEEAAKRKAKNKPKELTQAERLAEAERVERLNSKSLNRWEEMEKRKAEERRAKIEALQNRRLEGPVISYWSGVATWADGRLTRVGKVTITPKPEKDENSRKKSKKLDKEGKPETEQKPGDPAGPGSPQGVPVTLANSIPPTTETEQEQSVQPAKPAIDAIQTTTSGNASTGSQGEVATVPQTINTPSAAPDVQLPDASSILPGADSPQIITKETSEANEDTQAASEEPAKVINSETVQESSDRRTSQGPGSEPEAPVEKDGNTSNTEIPKVEDKPNGVAQELTVKPSSSPESASEPIPAMVTADGAASALPDGQLEGQGSAGDPMQIDQKPNTEGEPAATTADSQPADSQPAAPPAVIEHTGRCLTILENFDDKTAQSRDYSIYFNAKKPPRLTKISSSLCVITSLPSRYRDPDTSLPFANSYAYHEIRHTTAQKYTWSPMLGCYVGPAGIAARGVPDRFLDPNAKESTAKPSGTVDQPNGPDKEGDDAKPVGGGNSITPTAATKSTSAPTPTPATASAPPPPPPAATTPAPAPASTTGTAGADKSSLFYYLSALLKIVNQKRRSSPRLDLIEWFSAGVPTFSDTVDVLTIGLPTHESES</sequence>
<evidence type="ECO:0000256" key="1">
    <source>
        <dbReference type="ARBA" id="ARBA00006832"/>
    </source>
</evidence>
<dbReference type="KEGG" id="ani:ANIA_07475"/>
<feature type="compositionally biased region" description="Basic and acidic residues" evidence="2">
    <location>
        <begin position="1"/>
        <end position="10"/>
    </location>
</feature>
<feature type="compositionally biased region" description="Pro residues" evidence="2">
    <location>
        <begin position="712"/>
        <end position="726"/>
    </location>
</feature>
<evidence type="ECO:0000256" key="2">
    <source>
        <dbReference type="SAM" id="MobiDB-lite"/>
    </source>
</evidence>
<dbReference type="GeneID" id="2869538"/>
<feature type="domain" description="Vps72/YL1 C-terminal" evidence="3">
    <location>
        <begin position="592"/>
        <end position="621"/>
    </location>
</feature>
<feature type="compositionally biased region" description="Polar residues" evidence="2">
    <location>
        <begin position="327"/>
        <end position="344"/>
    </location>
</feature>
<dbReference type="Pfam" id="PF08265">
    <property type="entry name" value="YL1_C"/>
    <property type="match status" value="1"/>
</dbReference>
<dbReference type="InParanoid" id="Q5AW55"/>
<comment type="similarity">
    <text evidence="1">Belongs to the VPS72/YL1 family.</text>
</comment>
<accession>C8VBF1</accession>
<dbReference type="AlphaFoldDB" id="Q5AW55"/>
<name>Q5AW55_EMENI</name>
<feature type="compositionally biased region" description="Low complexity" evidence="2">
    <location>
        <begin position="692"/>
        <end position="711"/>
    </location>
</feature>
<dbReference type="PANTHER" id="PTHR13275:SF4">
    <property type="entry name" value="VACUOLAR PROTEIN SORTING-ASSOCIATED PROTEIN 72 HOMOLOG"/>
    <property type="match status" value="1"/>
</dbReference>
<dbReference type="OMA" id="PVISYWS"/>
<gene>
    <name evidence="4" type="ORF">ANIA_07475</name>
</gene>
<proteinExistence type="inferred from homology"/>
<reference evidence="5" key="2">
    <citation type="journal article" date="2009" name="Fungal Genet. Biol.">
        <title>The 2008 update of the Aspergillus nidulans genome annotation: a community effort.</title>
        <authorList>
            <person name="Wortman J.R."/>
            <person name="Gilsenan J.M."/>
            <person name="Joardar V."/>
            <person name="Deegan J."/>
            <person name="Clutterbuck J."/>
            <person name="Andersen M.R."/>
            <person name="Archer D."/>
            <person name="Bencina M."/>
            <person name="Braus G."/>
            <person name="Coutinho P."/>
            <person name="von Dohren H."/>
            <person name="Doonan J."/>
            <person name="Driessen A.J."/>
            <person name="Durek P."/>
            <person name="Espeso E."/>
            <person name="Fekete E."/>
            <person name="Flipphi M."/>
            <person name="Estrada C.G."/>
            <person name="Geysens S."/>
            <person name="Goldman G."/>
            <person name="de Groot P.W."/>
            <person name="Hansen K."/>
            <person name="Harris S.D."/>
            <person name="Heinekamp T."/>
            <person name="Helmstaedt K."/>
            <person name="Henrissat B."/>
            <person name="Hofmann G."/>
            <person name="Homan T."/>
            <person name="Horio T."/>
            <person name="Horiuchi H."/>
            <person name="James S."/>
            <person name="Jones M."/>
            <person name="Karaffa L."/>
            <person name="Karanyi Z."/>
            <person name="Kato M."/>
            <person name="Keller N."/>
            <person name="Kelly D.E."/>
            <person name="Kiel J.A."/>
            <person name="Kim J.M."/>
            <person name="van der Klei I.J."/>
            <person name="Klis F.M."/>
            <person name="Kovalchuk A."/>
            <person name="Krasevec N."/>
            <person name="Kubicek C.P."/>
            <person name="Liu B."/>
            <person name="Maccabe A."/>
            <person name="Meyer V."/>
            <person name="Mirabito P."/>
            <person name="Miskei M."/>
            <person name="Mos M."/>
            <person name="Mullins J."/>
            <person name="Nelson D.R."/>
            <person name="Nielsen J."/>
            <person name="Oakley B.R."/>
            <person name="Osmani S.A."/>
            <person name="Pakula T."/>
            <person name="Paszewski A."/>
            <person name="Paulsen I."/>
            <person name="Pilsyk S."/>
            <person name="Pocsi I."/>
            <person name="Punt P.J."/>
            <person name="Ram A.F."/>
            <person name="Ren Q."/>
            <person name="Robellet X."/>
            <person name="Robson G."/>
            <person name="Seiboth B."/>
            <person name="van Solingen P."/>
            <person name="Specht T."/>
            <person name="Sun J."/>
            <person name="Taheri-Talesh N."/>
            <person name="Takeshita N."/>
            <person name="Ussery D."/>
            <person name="vanKuyk P.A."/>
            <person name="Visser H."/>
            <person name="van de Vondervoort P.J."/>
            <person name="de Vries R.P."/>
            <person name="Walton J."/>
            <person name="Xiang X."/>
            <person name="Xiong Y."/>
            <person name="Zeng A.P."/>
            <person name="Brandt B.W."/>
            <person name="Cornell M.J."/>
            <person name="van den Hondel C.A."/>
            <person name="Visser J."/>
            <person name="Oliver S.G."/>
            <person name="Turner G."/>
        </authorList>
    </citation>
    <scope>GENOME REANNOTATION</scope>
    <source>
        <strain evidence="5">FGSC A4 / ATCC 38163 / CBS 112.46 / NRRL 194 / M139</strain>
    </source>
</reference>
<evidence type="ECO:0000259" key="3">
    <source>
        <dbReference type="SMART" id="SM00993"/>
    </source>
</evidence>
<dbReference type="Proteomes" id="UP000000560">
    <property type="component" value="Chromosome IV"/>
</dbReference>
<reference evidence="5" key="1">
    <citation type="journal article" date="2005" name="Nature">
        <title>Sequencing of Aspergillus nidulans and comparative analysis with A. fumigatus and A. oryzae.</title>
        <authorList>
            <person name="Galagan J.E."/>
            <person name="Calvo S.E."/>
            <person name="Cuomo C."/>
            <person name="Ma L.J."/>
            <person name="Wortman J.R."/>
            <person name="Batzoglou S."/>
            <person name="Lee S.I."/>
            <person name="Basturkmen M."/>
            <person name="Spevak C.C."/>
            <person name="Clutterbuck J."/>
            <person name="Kapitonov V."/>
            <person name="Jurka J."/>
            <person name="Scazzocchio C."/>
            <person name="Farman M."/>
            <person name="Butler J."/>
            <person name="Purcell S."/>
            <person name="Harris S."/>
            <person name="Braus G.H."/>
            <person name="Draht O."/>
            <person name="Busch S."/>
            <person name="D'Enfert C."/>
            <person name="Bouchier C."/>
            <person name="Goldman G.H."/>
            <person name="Bell-Pedersen D."/>
            <person name="Griffiths-Jones S."/>
            <person name="Doonan J.H."/>
            <person name="Yu J."/>
            <person name="Vienken K."/>
            <person name="Pain A."/>
            <person name="Freitag M."/>
            <person name="Selker E.U."/>
            <person name="Archer D.B."/>
            <person name="Penalva M.A."/>
            <person name="Oakley B.R."/>
            <person name="Momany M."/>
            <person name="Tanaka T."/>
            <person name="Kumagai T."/>
            <person name="Asai K."/>
            <person name="Machida M."/>
            <person name="Nierman W.C."/>
            <person name="Denning D.W."/>
            <person name="Caddick M."/>
            <person name="Hynes M."/>
            <person name="Paoletti M."/>
            <person name="Fischer R."/>
            <person name="Miller B."/>
            <person name="Dyer P."/>
            <person name="Sachs M.S."/>
            <person name="Osmani S.A."/>
            <person name="Birren B.W."/>
        </authorList>
    </citation>
    <scope>NUCLEOTIDE SEQUENCE [LARGE SCALE GENOMIC DNA]</scope>
    <source>
        <strain evidence="5">FGSC A4 / ATCC 38163 / CBS 112.46 / NRRL 194 / M139</strain>
    </source>
</reference>
<dbReference type="EMBL" id="BN001304">
    <property type="protein sequence ID" value="CBF79452.1"/>
    <property type="molecule type" value="Genomic_DNA"/>
</dbReference>
<feature type="compositionally biased region" description="Basic and acidic residues" evidence="2">
    <location>
        <begin position="174"/>
        <end position="184"/>
    </location>
</feature>
<feature type="compositionally biased region" description="Basic and acidic residues" evidence="2">
    <location>
        <begin position="95"/>
        <end position="118"/>
    </location>
</feature>
<feature type="compositionally biased region" description="Low complexity" evidence="2">
    <location>
        <begin position="479"/>
        <end position="492"/>
    </location>
</feature>